<gene>
    <name evidence="1" type="ORF">LSAA_22</name>
</gene>
<keyword evidence="2" id="KW-1185">Reference proteome</keyword>
<protein>
    <submittedName>
        <fullName evidence="1">(salmon louse) hypothetical protein</fullName>
    </submittedName>
</protein>
<comment type="caution">
    <text evidence="1">The sequence shown here is derived from an EMBL/GenBank/DDBJ whole genome shotgun (WGS) entry which is preliminary data.</text>
</comment>
<reference evidence="1" key="1">
    <citation type="submission" date="2021-02" db="EMBL/GenBank/DDBJ databases">
        <authorList>
            <person name="Bekaert M."/>
        </authorList>
    </citation>
    <scope>NUCLEOTIDE SEQUENCE</scope>
    <source>
        <strain evidence="1">IoA-00</strain>
    </source>
</reference>
<organism evidence="1 2">
    <name type="scientific">Lepeophtheirus salmonis</name>
    <name type="common">Salmon louse</name>
    <name type="synonym">Caligus salmonis</name>
    <dbReference type="NCBI Taxonomy" id="72036"/>
    <lineage>
        <taxon>Eukaryota</taxon>
        <taxon>Metazoa</taxon>
        <taxon>Ecdysozoa</taxon>
        <taxon>Arthropoda</taxon>
        <taxon>Crustacea</taxon>
        <taxon>Multicrustacea</taxon>
        <taxon>Hexanauplia</taxon>
        <taxon>Copepoda</taxon>
        <taxon>Siphonostomatoida</taxon>
        <taxon>Caligidae</taxon>
        <taxon>Lepeophtheirus</taxon>
    </lineage>
</organism>
<accession>A0A817F9L4</accession>
<evidence type="ECO:0000313" key="1">
    <source>
        <dbReference type="EMBL" id="CAF2740525.1"/>
    </source>
</evidence>
<name>A0A817F9L4_LEPSM</name>
<dbReference type="Proteomes" id="UP000675881">
    <property type="component" value="Unassembled WGS sequence"/>
</dbReference>
<dbReference type="AlphaFoldDB" id="A0A817F9L4"/>
<proteinExistence type="predicted"/>
<evidence type="ECO:0000313" key="2">
    <source>
        <dbReference type="Proteomes" id="UP000675881"/>
    </source>
</evidence>
<dbReference type="EMBL" id="CAJNVT010000003">
    <property type="protein sequence ID" value="CAF2740525.1"/>
    <property type="molecule type" value="Genomic_DNA"/>
</dbReference>
<sequence>MEEMSFGVPFAYYSFFINESIPMVPWSINLEFGTQKNCFLMLLKKNWDQSTQRQKHNAKRALIAEIGSQRGDSENIEDNSHIADENMDFLLYHPQKKVYVEEIEEVLEPIAYYSLFWNEVL</sequence>